<dbReference type="AlphaFoldDB" id="A0AAW8EA11"/>
<organism evidence="2 3">
    <name type="scientific">Variovorax paradoxus</name>
    <dbReference type="NCBI Taxonomy" id="34073"/>
    <lineage>
        <taxon>Bacteria</taxon>
        <taxon>Pseudomonadati</taxon>
        <taxon>Pseudomonadota</taxon>
        <taxon>Betaproteobacteria</taxon>
        <taxon>Burkholderiales</taxon>
        <taxon>Comamonadaceae</taxon>
        <taxon>Variovorax</taxon>
    </lineage>
</organism>
<dbReference type="RefSeq" id="WP_307592147.1">
    <property type="nucleotide sequence ID" value="NZ_CAXUQE020000001.1"/>
</dbReference>
<proteinExistence type="predicted"/>
<sequence>MGFAPVPSLLFLFLLVALPAIAVVGTIVIVLMCGHSRWINGTGWWPFKSKRIVYFVVLPLVLLDAGVSLGAWKSHELSVELEHQRVRREARRDFVLEQEFQYGELLIPAGTRIKRHDPFDNGEPGRPLKLTGLMAVRFPRPVDVAGVSAIAFNAYPGIIELANDQIIQGVQCKKGNMAKFETPLDTLDAIAEFGKEVPDGPKANFRPSQWRFVGCADGHPILE</sequence>
<reference evidence="2" key="1">
    <citation type="submission" date="2023-07" db="EMBL/GenBank/DDBJ databases">
        <title>Sorghum-associated microbial communities from plants grown in Nebraska, USA.</title>
        <authorList>
            <person name="Schachtman D."/>
        </authorList>
    </citation>
    <scope>NUCLEOTIDE SEQUENCE</scope>
    <source>
        <strain evidence="2">DS3315</strain>
    </source>
</reference>
<dbReference type="Proteomes" id="UP001224845">
    <property type="component" value="Unassembled WGS sequence"/>
</dbReference>
<evidence type="ECO:0000313" key="2">
    <source>
        <dbReference type="EMBL" id="MDP9969385.1"/>
    </source>
</evidence>
<evidence type="ECO:0000256" key="1">
    <source>
        <dbReference type="SAM" id="Phobius"/>
    </source>
</evidence>
<feature type="transmembrane region" description="Helical" evidence="1">
    <location>
        <begin position="52"/>
        <end position="72"/>
    </location>
</feature>
<keyword evidence="1" id="KW-0472">Membrane</keyword>
<gene>
    <name evidence="2" type="ORF">J2W39_000613</name>
</gene>
<dbReference type="EMBL" id="JAUSRV010000002">
    <property type="protein sequence ID" value="MDP9969385.1"/>
    <property type="molecule type" value="Genomic_DNA"/>
</dbReference>
<accession>A0AAW8EA11</accession>
<evidence type="ECO:0000313" key="3">
    <source>
        <dbReference type="Proteomes" id="UP001224845"/>
    </source>
</evidence>
<keyword evidence="1" id="KW-1133">Transmembrane helix</keyword>
<protein>
    <submittedName>
        <fullName evidence="2">Uncharacterized protein</fullName>
    </submittedName>
</protein>
<feature type="transmembrane region" description="Helical" evidence="1">
    <location>
        <begin position="6"/>
        <end position="31"/>
    </location>
</feature>
<comment type="caution">
    <text evidence="2">The sequence shown here is derived from an EMBL/GenBank/DDBJ whole genome shotgun (WGS) entry which is preliminary data.</text>
</comment>
<keyword evidence="1" id="KW-0812">Transmembrane</keyword>
<name>A0AAW8EA11_VARPD</name>